<dbReference type="PROSITE" id="PS51819">
    <property type="entry name" value="VOC"/>
    <property type="match status" value="2"/>
</dbReference>
<dbReference type="InterPro" id="IPR037523">
    <property type="entry name" value="VOC_core"/>
</dbReference>
<evidence type="ECO:0000313" key="3">
    <source>
        <dbReference type="Proteomes" id="UP000245396"/>
    </source>
</evidence>
<dbReference type="PANTHER" id="PTHR21366">
    <property type="entry name" value="GLYOXALASE FAMILY PROTEIN"/>
    <property type="match status" value="1"/>
</dbReference>
<protein>
    <submittedName>
        <fullName evidence="2">Catechol 2,3-dioxygenase</fullName>
    </submittedName>
</protein>
<feature type="domain" description="VOC" evidence="1">
    <location>
        <begin position="5"/>
        <end position="117"/>
    </location>
</feature>
<dbReference type="InterPro" id="IPR004360">
    <property type="entry name" value="Glyas_Fos-R_dOase_dom"/>
</dbReference>
<organism evidence="2 3">
    <name type="scientific">Pseudaminobacter salicylatoxidans</name>
    <dbReference type="NCBI Taxonomy" id="93369"/>
    <lineage>
        <taxon>Bacteria</taxon>
        <taxon>Pseudomonadati</taxon>
        <taxon>Pseudomonadota</taxon>
        <taxon>Alphaproteobacteria</taxon>
        <taxon>Hyphomicrobiales</taxon>
        <taxon>Phyllobacteriaceae</taxon>
        <taxon>Pseudaminobacter</taxon>
    </lineage>
</organism>
<dbReference type="AlphaFoldDB" id="A0A316BRZ9"/>
<dbReference type="Gene3D" id="3.10.180.10">
    <property type="entry name" value="2,3-Dihydroxybiphenyl 1,2-Dioxygenase, domain 1"/>
    <property type="match status" value="2"/>
</dbReference>
<dbReference type="OrthoDB" id="9803142at2"/>
<dbReference type="Proteomes" id="UP000245396">
    <property type="component" value="Unassembled WGS sequence"/>
</dbReference>
<evidence type="ECO:0000313" key="2">
    <source>
        <dbReference type="EMBL" id="PWJ76351.1"/>
    </source>
</evidence>
<evidence type="ECO:0000259" key="1">
    <source>
        <dbReference type="PROSITE" id="PS51819"/>
    </source>
</evidence>
<proteinExistence type="predicted"/>
<dbReference type="EMBL" id="QGGG01000019">
    <property type="protein sequence ID" value="PWJ76351.1"/>
    <property type="molecule type" value="Genomic_DNA"/>
</dbReference>
<gene>
    <name evidence="2" type="ORF">C7441_11939</name>
</gene>
<name>A0A316BRZ9_PSESE</name>
<keyword evidence="3" id="KW-1185">Reference proteome</keyword>
<dbReference type="InterPro" id="IPR050383">
    <property type="entry name" value="GlyoxalaseI/FosfomycinResist"/>
</dbReference>
<comment type="caution">
    <text evidence="2">The sequence shown here is derived from an EMBL/GenBank/DDBJ whole genome shotgun (WGS) entry which is preliminary data.</text>
</comment>
<feature type="domain" description="VOC" evidence="1">
    <location>
        <begin position="143"/>
        <end position="264"/>
    </location>
</feature>
<dbReference type="SUPFAM" id="SSF54593">
    <property type="entry name" value="Glyoxalase/Bleomycin resistance protein/Dihydroxybiphenyl dioxygenase"/>
    <property type="match status" value="1"/>
</dbReference>
<accession>A0A316BRZ9</accession>
<sequence length="301" mass="33393">MSLQKLSHATLRVKNLEESLEFHTKVLGLEEIARQDGRVYLTCGTDGTFDVAVTEGGTGVISFAIAADDEEDLAHYRRRVEEAGVGVREMTDPDPGVAKVIEFDLPPQKQKMQIALRKPEVRKQYYNPAQRAANHLSGLAPVDLDHITLRVGPDATQTIEFLSKYVDFHAADIVEFPGGAGRLASWMHVGDYHHDVAMFAGAPHETLDHLAWTIPNVEYMKMMLDQVARGGIMTEAGPGRHGVGSNLYSYFWTPCGNRYELSGEMPRCVDRKAGPKMWTADQTNIFSSWGAPFPESFRIGS</sequence>
<keyword evidence="2" id="KW-0560">Oxidoreductase</keyword>
<reference evidence="2 3" key="1">
    <citation type="submission" date="2018-05" db="EMBL/GenBank/DDBJ databases">
        <title>Genomic Encyclopedia of Type Strains, Phase IV (KMG-IV): sequencing the most valuable type-strain genomes for metagenomic binning, comparative biology and taxonomic classification.</title>
        <authorList>
            <person name="Goeker M."/>
        </authorList>
    </citation>
    <scope>NUCLEOTIDE SEQUENCE [LARGE SCALE GENOMIC DNA]</scope>
    <source>
        <strain evidence="2 3">DSM 6986</strain>
    </source>
</reference>
<keyword evidence="2" id="KW-0223">Dioxygenase</keyword>
<dbReference type="GO" id="GO:0051213">
    <property type="term" value="F:dioxygenase activity"/>
    <property type="evidence" value="ECO:0007669"/>
    <property type="project" value="UniProtKB-KW"/>
</dbReference>
<dbReference type="InterPro" id="IPR029068">
    <property type="entry name" value="Glyas_Bleomycin-R_OHBP_Dase"/>
</dbReference>
<dbReference type="Pfam" id="PF00903">
    <property type="entry name" value="Glyoxalase"/>
    <property type="match status" value="2"/>
</dbReference>